<keyword evidence="4" id="KW-0238">DNA-binding</keyword>
<keyword evidence="2" id="KW-0963">Cytoplasm</keyword>
<keyword evidence="5" id="KW-0804">Transcription</keyword>
<comment type="caution">
    <text evidence="7">The sequence shown here is derived from an EMBL/GenBank/DDBJ whole genome shotgun (WGS) entry which is preliminary data.</text>
</comment>
<protein>
    <submittedName>
        <fullName evidence="7">LytTR family transcriptional regulator</fullName>
    </submittedName>
</protein>
<evidence type="ECO:0000313" key="7">
    <source>
        <dbReference type="EMBL" id="MCU5746486.1"/>
    </source>
</evidence>
<evidence type="ECO:0000259" key="6">
    <source>
        <dbReference type="PROSITE" id="PS50930"/>
    </source>
</evidence>
<name>A0ABT2QR76_9STAP</name>
<evidence type="ECO:0000313" key="8">
    <source>
        <dbReference type="Proteomes" id="UP001209553"/>
    </source>
</evidence>
<dbReference type="PANTHER" id="PTHR37299:SF2">
    <property type="entry name" value="HTH LYTTR-TYPE DOMAIN-CONTAINING PROTEIN"/>
    <property type="match status" value="1"/>
</dbReference>
<evidence type="ECO:0000256" key="1">
    <source>
        <dbReference type="ARBA" id="ARBA00004496"/>
    </source>
</evidence>
<dbReference type="EMBL" id="JAOPKZ010000011">
    <property type="protein sequence ID" value="MCU5746486.1"/>
    <property type="molecule type" value="Genomic_DNA"/>
</dbReference>
<evidence type="ECO:0000256" key="2">
    <source>
        <dbReference type="ARBA" id="ARBA00022490"/>
    </source>
</evidence>
<dbReference type="Gene3D" id="2.40.50.1020">
    <property type="entry name" value="LytTr DNA-binding domain"/>
    <property type="match status" value="1"/>
</dbReference>
<proteinExistence type="predicted"/>
<evidence type="ECO:0000256" key="5">
    <source>
        <dbReference type="ARBA" id="ARBA00023163"/>
    </source>
</evidence>
<dbReference type="PANTHER" id="PTHR37299">
    <property type="entry name" value="TRANSCRIPTIONAL REGULATOR-RELATED"/>
    <property type="match status" value="1"/>
</dbReference>
<feature type="domain" description="HTH LytTR-type" evidence="6">
    <location>
        <begin position="43"/>
        <end position="146"/>
    </location>
</feature>
<reference evidence="7 8" key="1">
    <citation type="journal article" date="2023" name="Int. J. Syst. Evol. Microbiol.">
        <title>Streptococcus sciuri sp. nov., Staphylococcus marylandisciuri sp. nov. and Staphylococcus americanisciuri sp. nov., isolated from faeces of eastern grey squirrel (Sciurus carolinensis).</title>
        <authorList>
            <person name="Volokhov D.V."/>
            <person name="Zagorodnyaya T.A."/>
            <person name="Furtak V.A."/>
            <person name="Nattanmai G."/>
            <person name="Randall L."/>
            <person name="Jose S."/>
            <person name="Gao Y."/>
            <person name="Eisenberg T."/>
            <person name="Delmonte P."/>
            <person name="Blom J."/>
            <person name="Mitchell K.K."/>
        </authorList>
    </citation>
    <scope>NUCLEOTIDE SEQUENCE [LARGE SCALE GENOMIC DNA]</scope>
    <source>
        <strain evidence="7 8">SQ8-PEA</strain>
    </source>
</reference>
<keyword evidence="8" id="KW-1185">Reference proteome</keyword>
<accession>A0ABT2QR76</accession>
<gene>
    <name evidence="7" type="ORF">N9R04_07105</name>
</gene>
<dbReference type="Proteomes" id="UP001209553">
    <property type="component" value="Unassembled WGS sequence"/>
</dbReference>
<comment type="subcellular location">
    <subcellularLocation>
        <location evidence="1">Cytoplasm</location>
    </subcellularLocation>
</comment>
<evidence type="ECO:0000256" key="3">
    <source>
        <dbReference type="ARBA" id="ARBA00023015"/>
    </source>
</evidence>
<dbReference type="SMART" id="SM00850">
    <property type="entry name" value="LytTR"/>
    <property type="match status" value="1"/>
</dbReference>
<dbReference type="Pfam" id="PF04397">
    <property type="entry name" value="LytTR"/>
    <property type="match status" value="1"/>
</dbReference>
<organism evidence="7 8">
    <name type="scientific">Staphylococcus marylandisciuri</name>
    <dbReference type="NCBI Taxonomy" id="2981529"/>
    <lineage>
        <taxon>Bacteria</taxon>
        <taxon>Bacillati</taxon>
        <taxon>Bacillota</taxon>
        <taxon>Bacilli</taxon>
        <taxon>Bacillales</taxon>
        <taxon>Staphylococcaceae</taxon>
        <taxon>Staphylococcus</taxon>
    </lineage>
</organism>
<sequence length="146" mass="17299">MKLDLNINELFQEEAVSITAPKMTDAVHQLISFIDNLNHLRQIQGKKEQDIYLINIKEVKSFKALTKKVFALTQHEEYEINLRLYQLEEQLPSEFVRISKSEIININFIYKVKLEANGLIRIFFNNKDFTHSSRRYLKSIKERLAL</sequence>
<evidence type="ECO:0000256" key="4">
    <source>
        <dbReference type="ARBA" id="ARBA00023125"/>
    </source>
</evidence>
<dbReference type="InterPro" id="IPR046947">
    <property type="entry name" value="LytR-like"/>
</dbReference>
<dbReference type="PROSITE" id="PS50930">
    <property type="entry name" value="HTH_LYTTR"/>
    <property type="match status" value="1"/>
</dbReference>
<dbReference type="InterPro" id="IPR007492">
    <property type="entry name" value="LytTR_DNA-bd_dom"/>
</dbReference>
<keyword evidence="3" id="KW-0805">Transcription regulation</keyword>
<dbReference type="RefSeq" id="WP_262856080.1">
    <property type="nucleotide sequence ID" value="NZ_JAOPKZ010000011.1"/>
</dbReference>